<name>D5UX35_TSUPD</name>
<dbReference type="GO" id="GO:0016020">
    <property type="term" value="C:membrane"/>
    <property type="evidence" value="ECO:0007669"/>
    <property type="project" value="TreeGrafter"/>
</dbReference>
<proteinExistence type="predicted"/>
<dbReference type="InterPro" id="IPR029058">
    <property type="entry name" value="AB_hydrolase_fold"/>
</dbReference>
<dbReference type="HOGENOM" id="CLU_020336_27_3_11"/>
<reference evidence="3" key="1">
    <citation type="submission" date="2010-03" db="EMBL/GenBank/DDBJ databases">
        <title>The complete chromosome of Tsukamurella paurometabola DSM 20162.</title>
        <authorList>
            <consortium name="US DOE Joint Genome Institute (JGI-PGF)"/>
            <person name="Lucas S."/>
            <person name="Copeland A."/>
            <person name="Lapidus A."/>
            <person name="Glavina del Rio T."/>
            <person name="Dalin E."/>
            <person name="Tice H."/>
            <person name="Bruce D."/>
            <person name="Goodwin L."/>
            <person name="Pitluck S."/>
            <person name="Kyrpides N."/>
            <person name="Mavromatis K."/>
            <person name="Ivanova N."/>
            <person name="Mikhailova N."/>
            <person name="Munk A.C."/>
            <person name="Brettin T."/>
            <person name="Detter J.C."/>
            <person name="Tapia R."/>
            <person name="Han C."/>
            <person name="Larimer F."/>
            <person name="Land M."/>
            <person name="Hauser L."/>
            <person name="Markowitz V."/>
            <person name="Cheng J.-F."/>
            <person name="Hugenholtz P."/>
            <person name="Woyke T."/>
            <person name="Wu D."/>
            <person name="Jando M."/>
            <person name="Brambilla E."/>
            <person name="Klenk H.-P."/>
            <person name="Eisen J.A."/>
        </authorList>
    </citation>
    <scope>NUCLEOTIDE SEQUENCE [LARGE SCALE GENOMIC DNA]</scope>
    <source>
        <strain evidence="3">ATCC 8368 / DSM 20162 / CCUG 35730 / CIP 100753 / JCM 10117 / KCTC 9821 / NBRC 16120 / NCIMB 702349 / NCTC 13040</strain>
    </source>
</reference>
<accession>D5UX35</accession>
<evidence type="ECO:0000313" key="3">
    <source>
        <dbReference type="Proteomes" id="UP000001213"/>
    </source>
</evidence>
<dbReference type="Pfam" id="PF12697">
    <property type="entry name" value="Abhydrolase_6"/>
    <property type="match status" value="1"/>
</dbReference>
<reference evidence="2 3" key="2">
    <citation type="journal article" date="2011" name="Stand. Genomic Sci.">
        <title>Complete genome sequence of Tsukamurella paurometabola type strain (no. 33).</title>
        <authorList>
            <person name="Munk A.C."/>
            <person name="Lapidus A."/>
            <person name="Lucas S."/>
            <person name="Nolan M."/>
            <person name="Tice H."/>
            <person name="Cheng J.F."/>
            <person name="Del Rio T.G."/>
            <person name="Goodwin L."/>
            <person name="Pitluck S."/>
            <person name="Liolios K."/>
            <person name="Huntemann M."/>
            <person name="Ivanova N."/>
            <person name="Mavromatis K."/>
            <person name="Mikhailova N."/>
            <person name="Pati A."/>
            <person name="Chen A."/>
            <person name="Palaniappan K."/>
            <person name="Tapia R."/>
            <person name="Han C."/>
            <person name="Land M."/>
            <person name="Hauser L."/>
            <person name="Chang Y.J."/>
            <person name="Jeffries C.D."/>
            <person name="Brettin T."/>
            <person name="Yasawong M."/>
            <person name="Brambilla E.M."/>
            <person name="Rohde M."/>
            <person name="Sikorski J."/>
            <person name="Goker M."/>
            <person name="Detter J.C."/>
            <person name="Woyke T."/>
            <person name="Bristow J."/>
            <person name="Eisen J.A."/>
            <person name="Markowitz V."/>
            <person name="Hugenholtz P."/>
            <person name="Kyrpides N.C."/>
            <person name="Klenk H.P."/>
        </authorList>
    </citation>
    <scope>NUCLEOTIDE SEQUENCE [LARGE SCALE GENOMIC DNA]</scope>
    <source>
        <strain evidence="3">ATCC 8368 / DSM 20162 / CCUG 35730 / CIP 100753 / JCM 10117 / KCTC 9821 / NBRC 16120 / NCIMB 702349 / NCTC 13040</strain>
    </source>
</reference>
<keyword evidence="3" id="KW-1185">Reference proteome</keyword>
<dbReference type="PANTHER" id="PTHR43798:SF33">
    <property type="entry name" value="HYDROLASE, PUTATIVE (AFU_ORTHOLOGUE AFUA_2G14860)-RELATED"/>
    <property type="match status" value="1"/>
</dbReference>
<dbReference type="eggNOG" id="COG0596">
    <property type="taxonomic scope" value="Bacteria"/>
</dbReference>
<dbReference type="STRING" id="521096.Tpau_3473"/>
<sequence length="323" mass="35196">MRRWLKKTALTVIAVALSATGLYLLRDPSPVGYWRSASAREAYLTDYRQAFGDLPPAAETRDVRTSYGFVRVYRFGESRPGTDPIVLVPGRASGVPMWSQNLPGLLAGHMVYAIDALGDAGMSAQIGPIRDGEDQATWLNETFDGLGLTRVNLIGHSFGGWTAANYATRHPDRVATLSLWEPILVFAGLRWQMYLATLPSSIPFLPKSWRQKGLAVIGGAQGSESTEDSPLGRMIDAATEGFRAKLPTPMQLTSDDLARLTMPTFVGLGAKSSVTDADAAARTAEKLPASTVRIWPEGTHSLPMQYPSELNQEVQQLFQRAKS</sequence>
<dbReference type="InterPro" id="IPR000073">
    <property type="entry name" value="AB_hydrolase_1"/>
</dbReference>
<evidence type="ECO:0000259" key="1">
    <source>
        <dbReference type="Pfam" id="PF12697"/>
    </source>
</evidence>
<dbReference type="InterPro" id="IPR050266">
    <property type="entry name" value="AB_hydrolase_sf"/>
</dbReference>
<feature type="domain" description="AB hydrolase-1" evidence="1">
    <location>
        <begin position="85"/>
        <end position="311"/>
    </location>
</feature>
<evidence type="ECO:0000313" key="2">
    <source>
        <dbReference type="EMBL" id="ADG80054.1"/>
    </source>
</evidence>
<keyword evidence="2" id="KW-0378">Hydrolase</keyword>
<dbReference type="Proteomes" id="UP000001213">
    <property type="component" value="Chromosome"/>
</dbReference>
<dbReference type="Gene3D" id="3.40.50.1820">
    <property type="entry name" value="alpha/beta hydrolase"/>
    <property type="match status" value="1"/>
</dbReference>
<dbReference type="AlphaFoldDB" id="D5UX35"/>
<dbReference type="KEGG" id="tpr:Tpau_3473"/>
<gene>
    <name evidence="2" type="ordered locus">Tpau_3473</name>
</gene>
<organism evidence="2 3">
    <name type="scientific">Tsukamurella paurometabola (strain ATCC 8368 / DSM 20162 / CCUG 35730 / CIP 100753 / JCM 10117 / KCTC 9821 / NBRC 16120 / NCIMB 702349 / NCTC 13040)</name>
    <name type="common">Corynebacterium paurometabolum</name>
    <dbReference type="NCBI Taxonomy" id="521096"/>
    <lineage>
        <taxon>Bacteria</taxon>
        <taxon>Bacillati</taxon>
        <taxon>Actinomycetota</taxon>
        <taxon>Actinomycetes</taxon>
        <taxon>Mycobacteriales</taxon>
        <taxon>Tsukamurellaceae</taxon>
        <taxon>Tsukamurella</taxon>
    </lineage>
</organism>
<dbReference type="GO" id="GO:0016787">
    <property type="term" value="F:hydrolase activity"/>
    <property type="evidence" value="ECO:0007669"/>
    <property type="project" value="UniProtKB-KW"/>
</dbReference>
<dbReference type="PANTHER" id="PTHR43798">
    <property type="entry name" value="MONOACYLGLYCEROL LIPASE"/>
    <property type="match status" value="1"/>
</dbReference>
<protein>
    <submittedName>
        <fullName evidence="2">Alpha/beta hydrolase fold protein</fullName>
    </submittedName>
</protein>
<dbReference type="EMBL" id="CP001966">
    <property type="protein sequence ID" value="ADG80054.1"/>
    <property type="molecule type" value="Genomic_DNA"/>
</dbReference>
<dbReference type="SUPFAM" id="SSF53474">
    <property type="entry name" value="alpha/beta-Hydrolases"/>
    <property type="match status" value="1"/>
</dbReference>